<evidence type="ECO:0000313" key="3">
    <source>
        <dbReference type="Proteomes" id="UP001172155"/>
    </source>
</evidence>
<name>A0AA40K7P8_9PEZI</name>
<evidence type="ECO:0000256" key="1">
    <source>
        <dbReference type="SAM" id="MobiDB-lite"/>
    </source>
</evidence>
<dbReference type="AlphaFoldDB" id="A0AA40K7P8"/>
<reference evidence="2" key="1">
    <citation type="submission" date="2023-06" db="EMBL/GenBank/DDBJ databases">
        <title>Genome-scale phylogeny and comparative genomics of the fungal order Sordariales.</title>
        <authorList>
            <consortium name="Lawrence Berkeley National Laboratory"/>
            <person name="Hensen N."/>
            <person name="Bonometti L."/>
            <person name="Westerberg I."/>
            <person name="Brannstrom I.O."/>
            <person name="Guillou S."/>
            <person name="Cros-Aarteil S."/>
            <person name="Calhoun S."/>
            <person name="Haridas S."/>
            <person name="Kuo A."/>
            <person name="Mondo S."/>
            <person name="Pangilinan J."/>
            <person name="Riley R."/>
            <person name="LaButti K."/>
            <person name="Andreopoulos B."/>
            <person name="Lipzen A."/>
            <person name="Chen C."/>
            <person name="Yanf M."/>
            <person name="Daum C."/>
            <person name="Ng V."/>
            <person name="Clum A."/>
            <person name="Steindorff A."/>
            <person name="Ohm R."/>
            <person name="Martin F."/>
            <person name="Silar P."/>
            <person name="Natvig D."/>
            <person name="Lalanne C."/>
            <person name="Gautier V."/>
            <person name="Ament-velasquez S.L."/>
            <person name="Kruys A."/>
            <person name="Hutchinson M.I."/>
            <person name="Powell A.J."/>
            <person name="Barry K."/>
            <person name="Miller A.N."/>
            <person name="Grigoriev I.V."/>
            <person name="Debuchy R."/>
            <person name="Gladieux P."/>
            <person name="Thoren M.H."/>
            <person name="Johannesson H."/>
        </authorList>
    </citation>
    <scope>NUCLEOTIDE SEQUENCE</scope>
    <source>
        <strain evidence="2">SMH3187-1</strain>
    </source>
</reference>
<gene>
    <name evidence="2" type="ORF">B0T18DRAFT_96612</name>
</gene>
<organism evidence="2 3">
    <name type="scientific">Schizothecium vesticola</name>
    <dbReference type="NCBI Taxonomy" id="314040"/>
    <lineage>
        <taxon>Eukaryota</taxon>
        <taxon>Fungi</taxon>
        <taxon>Dikarya</taxon>
        <taxon>Ascomycota</taxon>
        <taxon>Pezizomycotina</taxon>
        <taxon>Sordariomycetes</taxon>
        <taxon>Sordariomycetidae</taxon>
        <taxon>Sordariales</taxon>
        <taxon>Schizotheciaceae</taxon>
        <taxon>Schizothecium</taxon>
    </lineage>
</organism>
<dbReference type="Proteomes" id="UP001172155">
    <property type="component" value="Unassembled WGS sequence"/>
</dbReference>
<accession>A0AA40K7P8</accession>
<keyword evidence="3" id="KW-1185">Reference proteome</keyword>
<evidence type="ECO:0000313" key="2">
    <source>
        <dbReference type="EMBL" id="KAK0749039.1"/>
    </source>
</evidence>
<dbReference type="EMBL" id="JAUKUD010000003">
    <property type="protein sequence ID" value="KAK0749039.1"/>
    <property type="molecule type" value="Genomic_DNA"/>
</dbReference>
<proteinExistence type="predicted"/>
<feature type="region of interest" description="Disordered" evidence="1">
    <location>
        <begin position="162"/>
        <end position="201"/>
    </location>
</feature>
<protein>
    <submittedName>
        <fullName evidence="2">Uncharacterized protein</fullName>
    </submittedName>
</protein>
<comment type="caution">
    <text evidence="2">The sequence shown here is derived from an EMBL/GenBank/DDBJ whole genome shotgun (WGS) entry which is preliminary data.</text>
</comment>
<sequence length="201" mass="21631">MLGGLDNMGPVDDMRGTRYGLARLIAQTRLDPEQRVMFCRGTRPFVVVAFPSPSPYAPGHRDDAMHTPPRVAWVAWQIGTCGGKCNTIRSRPGPSVGEWWHSHNKGRGGGLGGDAVFIPPRACVPARTMRARRSAAEQLRERSEPEFLAGNRGQHVGFALGRRPPLQQVGSTEPATEGPGMLLGGEVSSSLLPIGRGSSEK</sequence>